<evidence type="ECO:0000313" key="10">
    <source>
        <dbReference type="Proteomes" id="UP000516480"/>
    </source>
</evidence>
<reference evidence="1 6" key="1">
    <citation type="submission" date="2016-02" db="EMBL/GenBank/DDBJ databases">
        <authorList>
            <consortium name="Pathogen Informatics"/>
        </authorList>
    </citation>
    <scope>NUCLEOTIDE SEQUENCE [LARGE SCALE GENOMIC DNA]</scope>
    <source>
        <strain evidence="1 6">K173</strain>
        <strain evidence="2 10">NK65 ny</strain>
        <strain evidence="3 9">NK65e</strain>
        <strain evidence="5 7">SP11 Antwerpcl1</strain>
        <strain evidence="4 8">SP11 RLL</strain>
    </source>
</reference>
<dbReference type="EMBL" id="LT608144">
    <property type="protein sequence ID" value="SCM20595.1"/>
    <property type="molecule type" value="Genomic_DNA"/>
</dbReference>
<evidence type="ECO:0000313" key="9">
    <source>
        <dbReference type="Proteomes" id="UP000220214"/>
    </source>
</evidence>
<evidence type="ECO:0000313" key="8">
    <source>
        <dbReference type="Proteomes" id="UP000219974"/>
    </source>
</evidence>
<dbReference type="Proteomes" id="UP000219974">
    <property type="component" value="Chromosome 8"/>
</dbReference>
<dbReference type="AlphaFoldDB" id="A0A0Y9VVL3"/>
<evidence type="ECO:0000313" key="7">
    <source>
        <dbReference type="Proteomes" id="UP000219860"/>
    </source>
</evidence>
<evidence type="ECO:0000313" key="4">
    <source>
        <dbReference type="EMBL" id="SCO59433.1"/>
    </source>
</evidence>
<dbReference type="Proteomes" id="UP000219860">
    <property type="component" value="Chromosome 8"/>
</dbReference>
<evidence type="ECO:0000313" key="1">
    <source>
        <dbReference type="EMBL" id="CXI28640.1"/>
    </source>
</evidence>
<dbReference type="EMBL" id="LT160028">
    <property type="protein sequence ID" value="CXI28640.1"/>
    <property type="molecule type" value="Genomic_DNA"/>
</dbReference>
<dbReference type="InterPro" id="IPR006486">
    <property type="entry name" value="PYST_A"/>
</dbReference>
<name>A0A0Y9VVL3_PLABE</name>
<dbReference type="EMBL" id="LT608256">
    <property type="protein sequence ID" value="SCO60670.1"/>
    <property type="molecule type" value="Genomic_DNA"/>
</dbReference>
<dbReference type="VEuPathDB" id="PlasmoDB:PBANKA_0901000"/>
<evidence type="ECO:0000313" key="2">
    <source>
        <dbReference type="EMBL" id="SCM20595.1"/>
    </source>
</evidence>
<accession>A0A0Y9VVL3</accession>
<dbReference type="OrthoDB" id="10389101at2759"/>
<evidence type="ECO:0000313" key="3">
    <source>
        <dbReference type="EMBL" id="SCN24209.1"/>
    </source>
</evidence>
<proteinExistence type="predicted"/>
<gene>
    <name evidence="1" type="ORF">PBK173_000142400</name>
    <name evidence="3" type="ORF">PBNK65E_000135300</name>
    <name evidence="2" type="ORF">PBNK65NY_000134700</name>
    <name evidence="5" type="ORF">PBSP11A_000134700</name>
    <name evidence="4" type="ORF">PBSP11RLL_000134700</name>
</gene>
<organism evidence="1 6">
    <name type="scientific">Plasmodium berghei</name>
    <dbReference type="NCBI Taxonomy" id="5821"/>
    <lineage>
        <taxon>Eukaryota</taxon>
        <taxon>Sar</taxon>
        <taxon>Alveolata</taxon>
        <taxon>Apicomplexa</taxon>
        <taxon>Aconoidasida</taxon>
        <taxon>Haemosporida</taxon>
        <taxon>Plasmodiidae</taxon>
        <taxon>Plasmodium</taxon>
        <taxon>Plasmodium (Vinckeia)</taxon>
    </lineage>
</organism>
<sequence>MNNKIYSTEFASRKNIPKLTPTQVTPSKRSTNKVNSDIIILENDKLDEIYNKILHLLCKYPDETEKVTNVMNKAITVLQKYAANEDGYNLYRKYDNDANLYFTKHGNADIGKLILKIPDSDRYNDIINTLWNSNGAKLFDKEFIEGKVIRVYNPNLAMIQKRYNFQLLSFQGYVYALTKKAKISEDTTIIALDSANIDHHNISDKKNIQTIF</sequence>
<dbReference type="Proteomes" id="UP000516480">
    <property type="component" value="Chromosome 8"/>
</dbReference>
<evidence type="ECO:0000313" key="5">
    <source>
        <dbReference type="EMBL" id="SCO60670.1"/>
    </source>
</evidence>
<dbReference type="SUPFAM" id="SSF55961">
    <property type="entry name" value="Bet v1-like"/>
    <property type="match status" value="1"/>
</dbReference>
<evidence type="ECO:0000313" key="6">
    <source>
        <dbReference type="Proteomes" id="UP000069549"/>
    </source>
</evidence>
<dbReference type="EMBL" id="LT608272">
    <property type="protein sequence ID" value="SCO59433.1"/>
    <property type="molecule type" value="Genomic_DNA"/>
</dbReference>
<dbReference type="EMBL" id="LT614634">
    <property type="protein sequence ID" value="SCN24209.1"/>
    <property type="molecule type" value="Genomic_DNA"/>
</dbReference>
<dbReference type="Proteomes" id="UP000069549">
    <property type="component" value="Chromosome 8"/>
</dbReference>
<dbReference type="Proteomes" id="UP000220214">
    <property type="component" value="Chromosome 8"/>
</dbReference>
<dbReference type="NCBIfam" id="TIGR01599">
    <property type="entry name" value="PYST-A"/>
    <property type="match status" value="1"/>
</dbReference>
<protein>
    <submittedName>
        <fullName evidence="1">Acidic phosphoprotein PCEMA1, putative</fullName>
    </submittedName>
</protein>